<keyword evidence="5" id="KW-0560">Oxidoreductase</keyword>
<dbReference type="GO" id="GO:0050660">
    <property type="term" value="F:flavin adenine dinucleotide binding"/>
    <property type="evidence" value="ECO:0007669"/>
    <property type="project" value="InterPro"/>
</dbReference>
<dbReference type="Gene3D" id="3.30.465.10">
    <property type="match status" value="1"/>
</dbReference>
<feature type="domain" description="FAD-binding oxidoreductase/transferase type 4 C-terminal" evidence="6">
    <location>
        <begin position="52"/>
        <end position="224"/>
    </location>
</feature>
<evidence type="ECO:0000256" key="5">
    <source>
        <dbReference type="ARBA" id="ARBA00023002"/>
    </source>
</evidence>
<protein>
    <recommendedName>
        <fullName evidence="6">FAD-binding oxidoreductase/transferase type 4 C-terminal domain-containing protein</fullName>
    </recommendedName>
</protein>
<dbReference type="PANTHER" id="PTHR11748:SF111">
    <property type="entry name" value="D-LACTATE DEHYDROGENASE, MITOCHONDRIAL-RELATED"/>
    <property type="match status" value="1"/>
</dbReference>
<evidence type="ECO:0000313" key="8">
    <source>
        <dbReference type="Proteomes" id="UP000309038"/>
    </source>
</evidence>
<evidence type="ECO:0000313" key="7">
    <source>
        <dbReference type="EMBL" id="THG98916.1"/>
    </source>
</evidence>
<evidence type="ECO:0000256" key="4">
    <source>
        <dbReference type="ARBA" id="ARBA00022827"/>
    </source>
</evidence>
<sequence length="244" mass="27116">MNTDYWRHDWNRMFRNQRSQIWNGSWGMVPKCEGTLGIVTEATLRLAPVVPTKVAMAQFPDVEHAVSAVQEILNSPNGTHIQCVELLDDHMMTAINSAGLVSKNYPVSDTLFFKLQGTASAIKETAAAVRNIVKKHGSKQFQFAATDEEAAELWENRKYALTSTISSAGENARVWTTDVCVPVSRLPELVYETKKDLANSNLKSTIVGHVGDGNFHALIIFHDDKELPVTAPVSKNDAFLVLYR</sequence>
<dbReference type="EMBL" id="SGPJ01000099">
    <property type="protein sequence ID" value="THG98916.1"/>
    <property type="molecule type" value="Genomic_DNA"/>
</dbReference>
<keyword evidence="3" id="KW-0285">Flavoprotein</keyword>
<dbReference type="AlphaFoldDB" id="A0A4S4KLF4"/>
<evidence type="ECO:0000256" key="2">
    <source>
        <dbReference type="ARBA" id="ARBA00008000"/>
    </source>
</evidence>
<name>A0A4S4KLF4_9APHY</name>
<evidence type="ECO:0000256" key="3">
    <source>
        <dbReference type="ARBA" id="ARBA00022630"/>
    </source>
</evidence>
<dbReference type="InterPro" id="IPR016169">
    <property type="entry name" value="FAD-bd_PCMH_sub2"/>
</dbReference>
<dbReference type="SUPFAM" id="SSF55103">
    <property type="entry name" value="FAD-linked oxidases, C-terminal domain"/>
    <property type="match status" value="1"/>
</dbReference>
<dbReference type="InterPro" id="IPR004113">
    <property type="entry name" value="FAD-bd_oxidored_4_C"/>
</dbReference>
<dbReference type="Pfam" id="PF02913">
    <property type="entry name" value="FAD-oxidase_C"/>
    <property type="match status" value="1"/>
</dbReference>
<dbReference type="GO" id="GO:0008720">
    <property type="term" value="F:D-lactate dehydrogenase (NAD+) activity"/>
    <property type="evidence" value="ECO:0007669"/>
    <property type="project" value="TreeGrafter"/>
</dbReference>
<proteinExistence type="inferred from homology"/>
<gene>
    <name evidence="7" type="ORF">EW026_g3337</name>
</gene>
<comment type="similarity">
    <text evidence="2">Belongs to the FAD-binding oxidoreductase/transferase type 4 family.</text>
</comment>
<evidence type="ECO:0000259" key="6">
    <source>
        <dbReference type="Pfam" id="PF02913"/>
    </source>
</evidence>
<dbReference type="GO" id="GO:1903457">
    <property type="term" value="P:lactate catabolic process"/>
    <property type="evidence" value="ECO:0007669"/>
    <property type="project" value="TreeGrafter"/>
</dbReference>
<dbReference type="GO" id="GO:0004458">
    <property type="term" value="F:D-lactate dehydrogenase (cytochrome) activity"/>
    <property type="evidence" value="ECO:0007669"/>
    <property type="project" value="TreeGrafter"/>
</dbReference>
<reference evidence="7 8" key="1">
    <citation type="submission" date="2019-02" db="EMBL/GenBank/DDBJ databases">
        <title>Genome sequencing of the rare red list fungi Phlebia centrifuga.</title>
        <authorList>
            <person name="Buettner E."/>
            <person name="Kellner H."/>
        </authorList>
    </citation>
    <scope>NUCLEOTIDE SEQUENCE [LARGE SCALE GENOMIC DNA]</scope>
    <source>
        <strain evidence="7 8">DSM 108282</strain>
    </source>
</reference>
<dbReference type="PANTHER" id="PTHR11748">
    <property type="entry name" value="D-LACTATE DEHYDROGENASE"/>
    <property type="match status" value="1"/>
</dbReference>
<keyword evidence="4" id="KW-0274">FAD</keyword>
<comment type="caution">
    <text evidence="7">The sequence shown here is derived from an EMBL/GenBank/DDBJ whole genome shotgun (WGS) entry which is preliminary data.</text>
</comment>
<organism evidence="7 8">
    <name type="scientific">Hermanssonia centrifuga</name>
    <dbReference type="NCBI Taxonomy" id="98765"/>
    <lineage>
        <taxon>Eukaryota</taxon>
        <taxon>Fungi</taxon>
        <taxon>Dikarya</taxon>
        <taxon>Basidiomycota</taxon>
        <taxon>Agaricomycotina</taxon>
        <taxon>Agaricomycetes</taxon>
        <taxon>Polyporales</taxon>
        <taxon>Meruliaceae</taxon>
        <taxon>Hermanssonia</taxon>
    </lineage>
</organism>
<dbReference type="Proteomes" id="UP000309038">
    <property type="component" value="Unassembled WGS sequence"/>
</dbReference>
<accession>A0A4S4KLF4</accession>
<dbReference type="InterPro" id="IPR016164">
    <property type="entry name" value="FAD-linked_Oxase-like_C"/>
</dbReference>
<dbReference type="Gene3D" id="3.30.70.2740">
    <property type="match status" value="1"/>
</dbReference>
<evidence type="ECO:0000256" key="1">
    <source>
        <dbReference type="ARBA" id="ARBA00001974"/>
    </source>
</evidence>
<keyword evidence="8" id="KW-1185">Reference proteome</keyword>
<dbReference type="GO" id="GO:0005739">
    <property type="term" value="C:mitochondrion"/>
    <property type="evidence" value="ECO:0007669"/>
    <property type="project" value="TreeGrafter"/>
</dbReference>
<dbReference type="FunFam" id="3.30.70.2740:FF:000001">
    <property type="entry name" value="D-lactate dehydrogenase mitochondrial"/>
    <property type="match status" value="1"/>
</dbReference>
<comment type="cofactor">
    <cofactor evidence="1">
        <name>FAD</name>
        <dbReference type="ChEBI" id="CHEBI:57692"/>
    </cofactor>
</comment>